<evidence type="ECO:0008006" key="9">
    <source>
        <dbReference type="Google" id="ProtNLM"/>
    </source>
</evidence>
<feature type="transmembrane region" description="Helical" evidence="6">
    <location>
        <begin position="307"/>
        <end position="328"/>
    </location>
</feature>
<dbReference type="Pfam" id="PF01943">
    <property type="entry name" value="Polysacc_synt"/>
    <property type="match status" value="1"/>
</dbReference>
<keyword evidence="5 6" id="KW-0472">Membrane</keyword>
<dbReference type="RefSeq" id="WP_105723355.1">
    <property type="nucleotide sequence ID" value="NZ_PVBS01000001.1"/>
</dbReference>
<feature type="transmembrane region" description="Helical" evidence="6">
    <location>
        <begin position="44"/>
        <end position="62"/>
    </location>
</feature>
<keyword evidence="2" id="KW-1003">Cell membrane</keyword>
<dbReference type="AlphaFoldDB" id="A0A2S9JTD1"/>
<accession>A0A2S9JTD1</accession>
<dbReference type="GO" id="GO:0005886">
    <property type="term" value="C:plasma membrane"/>
    <property type="evidence" value="ECO:0007669"/>
    <property type="project" value="UniProtKB-SubCell"/>
</dbReference>
<dbReference type="InterPro" id="IPR050833">
    <property type="entry name" value="Poly_Biosynth_Transport"/>
</dbReference>
<evidence type="ECO:0000256" key="5">
    <source>
        <dbReference type="ARBA" id="ARBA00023136"/>
    </source>
</evidence>
<evidence type="ECO:0000256" key="2">
    <source>
        <dbReference type="ARBA" id="ARBA00022475"/>
    </source>
</evidence>
<gene>
    <name evidence="7" type="ORF">C5749_04420</name>
</gene>
<keyword evidence="3 6" id="KW-0812">Transmembrane</keyword>
<protein>
    <recommendedName>
        <fullName evidence="9">Lipopolysaccharide biosynthesis protein</fullName>
    </recommendedName>
</protein>
<dbReference type="PANTHER" id="PTHR30250">
    <property type="entry name" value="PST FAMILY PREDICTED COLANIC ACID TRANSPORTER"/>
    <property type="match status" value="1"/>
</dbReference>
<comment type="subcellular location">
    <subcellularLocation>
        <location evidence="1">Cell membrane</location>
        <topology evidence="1">Multi-pass membrane protein</topology>
    </subcellularLocation>
</comment>
<keyword evidence="4 6" id="KW-1133">Transmembrane helix</keyword>
<dbReference type="OrthoDB" id="5365632at2"/>
<evidence type="ECO:0000313" key="7">
    <source>
        <dbReference type="EMBL" id="PRD56493.1"/>
    </source>
</evidence>
<feature type="transmembrane region" description="Helical" evidence="6">
    <location>
        <begin position="160"/>
        <end position="183"/>
    </location>
</feature>
<feature type="transmembrane region" description="Helical" evidence="6">
    <location>
        <begin position="403"/>
        <end position="420"/>
    </location>
</feature>
<evidence type="ECO:0000313" key="8">
    <source>
        <dbReference type="Proteomes" id="UP000238642"/>
    </source>
</evidence>
<evidence type="ECO:0000256" key="6">
    <source>
        <dbReference type="SAM" id="Phobius"/>
    </source>
</evidence>
<proteinExistence type="predicted"/>
<evidence type="ECO:0000256" key="4">
    <source>
        <dbReference type="ARBA" id="ARBA00022989"/>
    </source>
</evidence>
<feature type="transmembrane region" description="Helical" evidence="6">
    <location>
        <begin position="440"/>
        <end position="460"/>
    </location>
</feature>
<dbReference type="InterPro" id="IPR002797">
    <property type="entry name" value="Polysacc_synth"/>
</dbReference>
<name>A0A2S9JTD1_9SPHI</name>
<feature type="transmembrane region" description="Helical" evidence="6">
    <location>
        <begin position="466"/>
        <end position="487"/>
    </location>
</feature>
<feature type="transmembrane region" description="Helical" evidence="6">
    <location>
        <begin position="348"/>
        <end position="366"/>
    </location>
</feature>
<feature type="transmembrane region" description="Helical" evidence="6">
    <location>
        <begin position="127"/>
        <end position="148"/>
    </location>
</feature>
<feature type="transmembrane region" description="Helical" evidence="6">
    <location>
        <begin position="378"/>
        <end position="397"/>
    </location>
</feature>
<feature type="transmembrane region" description="Helical" evidence="6">
    <location>
        <begin position="189"/>
        <end position="208"/>
    </location>
</feature>
<feature type="transmembrane region" description="Helical" evidence="6">
    <location>
        <begin position="15"/>
        <end position="32"/>
    </location>
</feature>
<evidence type="ECO:0000256" key="3">
    <source>
        <dbReference type="ARBA" id="ARBA00022692"/>
    </source>
</evidence>
<dbReference type="Proteomes" id="UP000238642">
    <property type="component" value="Unassembled WGS sequence"/>
</dbReference>
<evidence type="ECO:0000256" key="1">
    <source>
        <dbReference type="ARBA" id="ARBA00004651"/>
    </source>
</evidence>
<reference evidence="7 8" key="1">
    <citation type="submission" date="2018-02" db="EMBL/GenBank/DDBJ databases">
        <title>The draft genome of Sphingobacterium gobiense H7.</title>
        <authorList>
            <person name="Li L."/>
            <person name="Liu L."/>
            <person name="Zhang X."/>
            <person name="Wang T."/>
            <person name="Liang L."/>
        </authorList>
    </citation>
    <scope>NUCLEOTIDE SEQUENCE [LARGE SCALE GENOMIC DNA]</scope>
    <source>
        <strain evidence="7 8">ACCC 05757</strain>
    </source>
</reference>
<keyword evidence="8" id="KW-1185">Reference proteome</keyword>
<dbReference type="PANTHER" id="PTHR30250:SF26">
    <property type="entry name" value="PSMA PROTEIN"/>
    <property type="match status" value="1"/>
</dbReference>
<comment type="caution">
    <text evidence="7">The sequence shown here is derived from an EMBL/GenBank/DDBJ whole genome shotgun (WGS) entry which is preliminary data.</text>
</comment>
<feature type="transmembrane region" description="Helical" evidence="6">
    <location>
        <begin position="92"/>
        <end position="115"/>
    </location>
</feature>
<dbReference type="EMBL" id="PVBS01000001">
    <property type="protein sequence ID" value="PRD56493.1"/>
    <property type="molecule type" value="Genomic_DNA"/>
</dbReference>
<sequence length="508" mass="57966">MQTTDRTQRIAKNSMLLYARMLIAMFIGFYISRVLLNELGVEDYGIYGVVGGLVGMFTLLNMSMANTSIRFITVALGKGDFNEQKQVFSNALTIHVLLAFLIVVLAEAFGLWFLKLEMTIPAERMEAAIWVFHCSISAIFFSVINVPYNAMIGAYERMHIYAYFSLTDLFLRLAVVLAIPYFGADNLKVYALLLLGIQVLMQAVYWQYCYRHFKESRTGMAWDKSKAKEMFSFAGWSLFGDASSMLSSHGLNILLNIFFGPVINAARGVAVQVQTVLNRFTGSFQAAMNPQLIKSYADNDFAYMHKLLFAGSKFSFFFFLLLALPVFFEARQLLVWWLKIVPEHTVTFLRIVLLISLVECLANPLITSVKATGKIRRYQVILGSFLLLIAPLSYVFLKLGCPAYTVFLVQFVMLCIAHYLRVQFVKPLIQLRGRDYWQQVMIKVLVVFMIAPILPTLIYMQLDESLWRLLLICLTTLLVVPAGVWSFGVNEREKELIVEQVKKRFARD</sequence>
<organism evidence="7 8">
    <name type="scientific">Sphingobacterium gobiense</name>
    <dbReference type="NCBI Taxonomy" id="1382456"/>
    <lineage>
        <taxon>Bacteria</taxon>
        <taxon>Pseudomonadati</taxon>
        <taxon>Bacteroidota</taxon>
        <taxon>Sphingobacteriia</taxon>
        <taxon>Sphingobacteriales</taxon>
        <taxon>Sphingobacteriaceae</taxon>
        <taxon>Sphingobacterium</taxon>
    </lineage>
</organism>